<evidence type="ECO:0000313" key="2">
    <source>
        <dbReference type="EMBL" id="KAK7002055.1"/>
    </source>
</evidence>
<feature type="compositionally biased region" description="Basic residues" evidence="1">
    <location>
        <begin position="53"/>
        <end position="66"/>
    </location>
</feature>
<accession>A0AAW0A7K9</accession>
<comment type="caution">
    <text evidence="2">The sequence shown here is derived from an EMBL/GenBank/DDBJ whole genome shotgun (WGS) entry which is preliminary data.</text>
</comment>
<protein>
    <submittedName>
        <fullName evidence="2">Uncharacterized protein</fullName>
    </submittedName>
</protein>
<evidence type="ECO:0000256" key="1">
    <source>
        <dbReference type="SAM" id="MobiDB-lite"/>
    </source>
</evidence>
<sequence length="405" mass="45900">MSRENEQPTQIDDMSRDELIVYARETQKSLGAETTRANNAEKRAALSDTTNRGRGRPKKVPRKRARYTVLDSDDENGGDGDGDGDDGEGEADDGDDDGEKARLAGQKYVLVKGLWFCRKYDKVLGAKKKDYDEENRFDTNQDKVQGELRDALDVFPDELEDSVAKGWLMFRARAFNAGMERQRSNTSGRLRDCGAMFKAHCPDIIKQDTDIEDEAARRQYIAPIGGRENAEKKMVYYLFDAPVLHSDRSNRLNVETFLHSKLIMHVAVAVVFGKKRAIKLGPLDRSNGRIKKARSAGSEFAYKKLLPAATRNFDEVFEKRGRKSVLPWLPTLWTLSPDNTHTKKGPQTGINWYKWYEDYLRYLLQGLRDRSKPVVALFEMWDHELFPDRDTSLGSAGTATGADEG</sequence>
<feature type="compositionally biased region" description="Acidic residues" evidence="1">
    <location>
        <begin position="71"/>
        <end position="98"/>
    </location>
</feature>
<evidence type="ECO:0000313" key="3">
    <source>
        <dbReference type="Proteomes" id="UP001362999"/>
    </source>
</evidence>
<name>A0AAW0A7K9_9AGAR</name>
<gene>
    <name evidence="2" type="ORF">R3P38DRAFT_2795067</name>
</gene>
<dbReference type="EMBL" id="JAWWNJ010000080">
    <property type="protein sequence ID" value="KAK7002055.1"/>
    <property type="molecule type" value="Genomic_DNA"/>
</dbReference>
<organism evidence="2 3">
    <name type="scientific">Favolaschia claudopus</name>
    <dbReference type="NCBI Taxonomy" id="2862362"/>
    <lineage>
        <taxon>Eukaryota</taxon>
        <taxon>Fungi</taxon>
        <taxon>Dikarya</taxon>
        <taxon>Basidiomycota</taxon>
        <taxon>Agaricomycotina</taxon>
        <taxon>Agaricomycetes</taxon>
        <taxon>Agaricomycetidae</taxon>
        <taxon>Agaricales</taxon>
        <taxon>Marasmiineae</taxon>
        <taxon>Mycenaceae</taxon>
        <taxon>Favolaschia</taxon>
    </lineage>
</organism>
<proteinExistence type="predicted"/>
<keyword evidence="3" id="KW-1185">Reference proteome</keyword>
<feature type="region of interest" description="Disordered" evidence="1">
    <location>
        <begin position="1"/>
        <end position="99"/>
    </location>
</feature>
<dbReference type="AlphaFoldDB" id="A0AAW0A7K9"/>
<reference evidence="2 3" key="1">
    <citation type="journal article" date="2024" name="J Genomics">
        <title>Draft genome sequencing and assembly of Favolaschia claudopus CIRM-BRFM 2984 isolated from oak limbs.</title>
        <authorList>
            <person name="Navarro D."/>
            <person name="Drula E."/>
            <person name="Chaduli D."/>
            <person name="Cazenave R."/>
            <person name="Ahrendt S."/>
            <person name="Wang J."/>
            <person name="Lipzen A."/>
            <person name="Daum C."/>
            <person name="Barry K."/>
            <person name="Grigoriev I.V."/>
            <person name="Favel A."/>
            <person name="Rosso M.N."/>
            <person name="Martin F."/>
        </authorList>
    </citation>
    <scope>NUCLEOTIDE SEQUENCE [LARGE SCALE GENOMIC DNA]</scope>
    <source>
        <strain evidence="2 3">CIRM-BRFM 2984</strain>
    </source>
</reference>
<dbReference type="Proteomes" id="UP001362999">
    <property type="component" value="Unassembled WGS sequence"/>
</dbReference>